<comment type="caution">
    <text evidence="1">The sequence shown here is derived from an EMBL/GenBank/DDBJ whole genome shotgun (WGS) entry which is preliminary data.</text>
</comment>
<dbReference type="Proteomes" id="UP001187192">
    <property type="component" value="Unassembled WGS sequence"/>
</dbReference>
<protein>
    <submittedName>
        <fullName evidence="1">Uncharacterized protein</fullName>
    </submittedName>
</protein>
<proteinExistence type="predicted"/>
<feature type="non-terminal residue" evidence="1">
    <location>
        <position position="1"/>
    </location>
</feature>
<sequence length="11" mass="1172">VSNLPATVDTR</sequence>
<name>A0AA88JIS9_FICCA</name>
<evidence type="ECO:0000313" key="1">
    <source>
        <dbReference type="EMBL" id="GMN73897.1"/>
    </source>
</evidence>
<evidence type="ECO:0000313" key="2">
    <source>
        <dbReference type="Proteomes" id="UP001187192"/>
    </source>
</evidence>
<dbReference type="EMBL" id="BTGU01012061">
    <property type="protein sequence ID" value="GMN73897.1"/>
    <property type="molecule type" value="Genomic_DNA"/>
</dbReference>
<keyword evidence="2" id="KW-1185">Reference proteome</keyword>
<organism evidence="1 2">
    <name type="scientific">Ficus carica</name>
    <name type="common">Common fig</name>
    <dbReference type="NCBI Taxonomy" id="3494"/>
    <lineage>
        <taxon>Eukaryota</taxon>
        <taxon>Viridiplantae</taxon>
        <taxon>Streptophyta</taxon>
        <taxon>Embryophyta</taxon>
        <taxon>Tracheophyta</taxon>
        <taxon>Spermatophyta</taxon>
        <taxon>Magnoliopsida</taxon>
        <taxon>eudicotyledons</taxon>
        <taxon>Gunneridae</taxon>
        <taxon>Pentapetalae</taxon>
        <taxon>rosids</taxon>
        <taxon>fabids</taxon>
        <taxon>Rosales</taxon>
        <taxon>Moraceae</taxon>
        <taxon>Ficeae</taxon>
        <taxon>Ficus</taxon>
    </lineage>
</organism>
<accession>A0AA88JIS9</accession>
<reference evidence="1" key="1">
    <citation type="submission" date="2023-07" db="EMBL/GenBank/DDBJ databases">
        <title>draft genome sequence of fig (Ficus carica).</title>
        <authorList>
            <person name="Takahashi T."/>
            <person name="Nishimura K."/>
        </authorList>
    </citation>
    <scope>NUCLEOTIDE SEQUENCE</scope>
</reference>
<gene>
    <name evidence="1" type="ORF">TIFTF001_053090</name>
</gene>